<comment type="caution">
    <text evidence="2">The sequence shown here is derived from an EMBL/GenBank/DDBJ whole genome shotgun (WGS) entry which is preliminary data.</text>
</comment>
<proteinExistence type="predicted"/>
<name>A0A9W6X820_9STRA</name>
<evidence type="ECO:0000313" key="2">
    <source>
        <dbReference type="EMBL" id="GMF33341.1"/>
    </source>
</evidence>
<organism evidence="2 3">
    <name type="scientific">Phytophthora fragariaefolia</name>
    <dbReference type="NCBI Taxonomy" id="1490495"/>
    <lineage>
        <taxon>Eukaryota</taxon>
        <taxon>Sar</taxon>
        <taxon>Stramenopiles</taxon>
        <taxon>Oomycota</taxon>
        <taxon>Peronosporomycetes</taxon>
        <taxon>Peronosporales</taxon>
        <taxon>Peronosporaceae</taxon>
        <taxon>Phytophthora</taxon>
    </lineage>
</organism>
<evidence type="ECO:0000256" key="1">
    <source>
        <dbReference type="SAM" id="MobiDB-lite"/>
    </source>
</evidence>
<sequence length="102" mass="10964">MPRRLANAGDIHDVVFNGAVFFNGTRQACRQADHQQGRSSTGVLIALSARMCLGPWSLSRWSSVSCPSRSAVSVSDPSELGDDEQDSQALNQQCNQAAARSQ</sequence>
<feature type="region of interest" description="Disordered" evidence="1">
    <location>
        <begin position="68"/>
        <end position="102"/>
    </location>
</feature>
<evidence type="ECO:0000313" key="3">
    <source>
        <dbReference type="Proteomes" id="UP001165121"/>
    </source>
</evidence>
<protein>
    <submittedName>
        <fullName evidence="2">Unnamed protein product</fullName>
    </submittedName>
</protein>
<dbReference type="EMBL" id="BSXT01000734">
    <property type="protein sequence ID" value="GMF33341.1"/>
    <property type="molecule type" value="Genomic_DNA"/>
</dbReference>
<reference evidence="2" key="1">
    <citation type="submission" date="2023-04" db="EMBL/GenBank/DDBJ databases">
        <title>Phytophthora fragariaefolia NBRC 109709.</title>
        <authorList>
            <person name="Ichikawa N."/>
            <person name="Sato H."/>
            <person name="Tonouchi N."/>
        </authorList>
    </citation>
    <scope>NUCLEOTIDE SEQUENCE</scope>
    <source>
        <strain evidence="2">NBRC 109709</strain>
    </source>
</reference>
<feature type="compositionally biased region" description="Low complexity" evidence="1">
    <location>
        <begin position="88"/>
        <end position="102"/>
    </location>
</feature>
<keyword evidence="3" id="KW-1185">Reference proteome</keyword>
<dbReference type="AlphaFoldDB" id="A0A9W6X820"/>
<gene>
    <name evidence="2" type="ORF">Pfra01_000824400</name>
</gene>
<accession>A0A9W6X820</accession>
<dbReference type="Proteomes" id="UP001165121">
    <property type="component" value="Unassembled WGS sequence"/>
</dbReference>